<protein>
    <submittedName>
        <fullName evidence="2">Uncharacterized protein</fullName>
    </submittedName>
</protein>
<feature type="region of interest" description="Disordered" evidence="1">
    <location>
        <begin position="1"/>
        <end position="57"/>
    </location>
</feature>
<dbReference type="Proteomes" id="UP001516400">
    <property type="component" value="Unassembled WGS sequence"/>
</dbReference>
<organism evidence="2 3">
    <name type="scientific">Cryptolaemus montrouzieri</name>
    <dbReference type="NCBI Taxonomy" id="559131"/>
    <lineage>
        <taxon>Eukaryota</taxon>
        <taxon>Metazoa</taxon>
        <taxon>Ecdysozoa</taxon>
        <taxon>Arthropoda</taxon>
        <taxon>Hexapoda</taxon>
        <taxon>Insecta</taxon>
        <taxon>Pterygota</taxon>
        <taxon>Neoptera</taxon>
        <taxon>Endopterygota</taxon>
        <taxon>Coleoptera</taxon>
        <taxon>Polyphaga</taxon>
        <taxon>Cucujiformia</taxon>
        <taxon>Coccinelloidea</taxon>
        <taxon>Coccinellidae</taxon>
        <taxon>Scymninae</taxon>
        <taxon>Scymnini</taxon>
        <taxon>Cryptolaemus</taxon>
    </lineage>
</organism>
<accession>A0ABD2NVB7</accession>
<name>A0ABD2NVB7_9CUCU</name>
<sequence>MNNERIRSLLQEESSSGSNYDDEFDSEVENGSSPQEKTRDFEDEIQSSDREDDSQSEQKIMKLVEIVTSEKTGVCGGIKLLDQARLGAV</sequence>
<evidence type="ECO:0000313" key="3">
    <source>
        <dbReference type="Proteomes" id="UP001516400"/>
    </source>
</evidence>
<evidence type="ECO:0000313" key="2">
    <source>
        <dbReference type="EMBL" id="KAL3282311.1"/>
    </source>
</evidence>
<comment type="caution">
    <text evidence="2">The sequence shown here is derived from an EMBL/GenBank/DDBJ whole genome shotgun (WGS) entry which is preliminary data.</text>
</comment>
<dbReference type="EMBL" id="JABFTP020000144">
    <property type="protein sequence ID" value="KAL3282311.1"/>
    <property type="molecule type" value="Genomic_DNA"/>
</dbReference>
<keyword evidence="3" id="KW-1185">Reference proteome</keyword>
<reference evidence="2 3" key="1">
    <citation type="journal article" date="2021" name="BMC Biol.">
        <title>Horizontally acquired antibacterial genes associated with adaptive radiation of ladybird beetles.</title>
        <authorList>
            <person name="Li H.S."/>
            <person name="Tang X.F."/>
            <person name="Huang Y.H."/>
            <person name="Xu Z.Y."/>
            <person name="Chen M.L."/>
            <person name="Du X.Y."/>
            <person name="Qiu B.Y."/>
            <person name="Chen P.T."/>
            <person name="Zhang W."/>
            <person name="Slipinski A."/>
            <person name="Escalona H.E."/>
            <person name="Waterhouse R.M."/>
            <person name="Zwick A."/>
            <person name="Pang H."/>
        </authorList>
    </citation>
    <scope>NUCLEOTIDE SEQUENCE [LARGE SCALE GENOMIC DNA]</scope>
    <source>
        <strain evidence="2">SYSU2018</strain>
    </source>
</reference>
<gene>
    <name evidence="2" type="ORF">HHI36_005500</name>
</gene>
<feature type="compositionally biased region" description="Acidic residues" evidence="1">
    <location>
        <begin position="41"/>
        <end position="55"/>
    </location>
</feature>
<proteinExistence type="predicted"/>
<dbReference type="AlphaFoldDB" id="A0ABD2NVB7"/>
<evidence type="ECO:0000256" key="1">
    <source>
        <dbReference type="SAM" id="MobiDB-lite"/>
    </source>
</evidence>